<dbReference type="AlphaFoldDB" id="A0A485LKI3"/>
<evidence type="ECO:0000313" key="6">
    <source>
        <dbReference type="Proteomes" id="UP000332933"/>
    </source>
</evidence>
<protein>
    <submittedName>
        <fullName evidence="5">Aste57867_22048 protein</fullName>
    </submittedName>
</protein>
<accession>A0A485LKI3</accession>
<evidence type="ECO:0000256" key="2">
    <source>
        <dbReference type="SAM" id="MobiDB-lite"/>
    </source>
</evidence>
<gene>
    <name evidence="5" type="primary">Aste57867_22048</name>
    <name evidence="4" type="ORF">As57867_021979</name>
    <name evidence="5" type="ORF">ASTE57867_22048</name>
</gene>
<comment type="similarity">
    <text evidence="1">Belongs to the PDE6D/unc-119 family.</text>
</comment>
<dbReference type="InterPro" id="IPR037036">
    <property type="entry name" value="PDED_dom_sf"/>
</dbReference>
<evidence type="ECO:0000259" key="3">
    <source>
        <dbReference type="Pfam" id="PF05351"/>
    </source>
</evidence>
<proteinExistence type="inferred from homology"/>
<dbReference type="Pfam" id="PF05351">
    <property type="entry name" value="GMP_PDE_delta"/>
    <property type="match status" value="1"/>
</dbReference>
<keyword evidence="6" id="KW-1185">Reference proteome</keyword>
<feature type="region of interest" description="Disordered" evidence="2">
    <location>
        <begin position="1"/>
        <end position="29"/>
    </location>
</feature>
<reference evidence="5 6" key="1">
    <citation type="submission" date="2019-03" db="EMBL/GenBank/DDBJ databases">
        <authorList>
            <person name="Gaulin E."/>
            <person name="Dumas B."/>
        </authorList>
    </citation>
    <scope>NUCLEOTIDE SEQUENCE [LARGE SCALE GENOMIC DNA]</scope>
    <source>
        <strain evidence="5">CBS 568.67</strain>
    </source>
</reference>
<feature type="domain" description="GMP phosphodiesterase delta subunit" evidence="3">
    <location>
        <begin position="66"/>
        <end position="165"/>
    </location>
</feature>
<dbReference type="InterPro" id="IPR014756">
    <property type="entry name" value="Ig_E-set"/>
</dbReference>
<feature type="compositionally biased region" description="Basic and acidic residues" evidence="2">
    <location>
        <begin position="1"/>
        <end position="18"/>
    </location>
</feature>
<evidence type="ECO:0000313" key="5">
    <source>
        <dbReference type="EMBL" id="VFT98716.1"/>
    </source>
</evidence>
<reference evidence="4" key="2">
    <citation type="submission" date="2019-06" db="EMBL/GenBank/DDBJ databases">
        <title>Genomics analysis of Aphanomyces spp. identifies a new class of oomycete effector associated with host adaptation.</title>
        <authorList>
            <person name="Gaulin E."/>
        </authorList>
    </citation>
    <scope>NUCLEOTIDE SEQUENCE</scope>
    <source>
        <strain evidence="4">CBS 578.67</strain>
    </source>
</reference>
<evidence type="ECO:0000313" key="4">
    <source>
        <dbReference type="EMBL" id="KAF0686083.1"/>
    </source>
</evidence>
<name>A0A485LKI3_9STRA</name>
<dbReference type="PANTHER" id="PTHR12976:SF0">
    <property type="entry name" value="RETINAL ROD RHODOPSIN-SENSITIVE CGMP 3',5'-CYCLIC PHOSPHODIESTERASE SUBUNIT DELTA"/>
    <property type="match status" value="1"/>
</dbReference>
<dbReference type="SUPFAM" id="SSF81296">
    <property type="entry name" value="E set domains"/>
    <property type="match status" value="1"/>
</dbReference>
<dbReference type="Proteomes" id="UP000332933">
    <property type="component" value="Unassembled WGS sequence"/>
</dbReference>
<dbReference type="GO" id="GO:0005737">
    <property type="term" value="C:cytoplasm"/>
    <property type="evidence" value="ECO:0007669"/>
    <property type="project" value="TreeGrafter"/>
</dbReference>
<organism evidence="5 6">
    <name type="scientific">Aphanomyces stellatus</name>
    <dbReference type="NCBI Taxonomy" id="120398"/>
    <lineage>
        <taxon>Eukaryota</taxon>
        <taxon>Sar</taxon>
        <taxon>Stramenopiles</taxon>
        <taxon>Oomycota</taxon>
        <taxon>Saprolegniomycetes</taxon>
        <taxon>Saprolegniales</taxon>
        <taxon>Verrucalvaceae</taxon>
        <taxon>Aphanomyces</taxon>
    </lineage>
</organism>
<dbReference type="Gene3D" id="2.70.50.40">
    <property type="entry name" value="GMP phosphodiesterase, delta subunit"/>
    <property type="match status" value="1"/>
</dbReference>
<evidence type="ECO:0000256" key="1">
    <source>
        <dbReference type="ARBA" id="ARBA00008102"/>
    </source>
</evidence>
<sequence length="197" mass="22118">MSEKRSVTKDSKHGDKGEGSTSTTAAPLRHDASHSLFGQTNWNNVWLPPVARTIHRAVDVRAVRMAKGFNIHSMRMRCRDTDRVLWALEGWSNDMFDTVHTAVLAKDILPCNAIAYELSMTSSEAMNALRLALRVYYRGQCIQEHVLPCGAVAPHSSHTWQHVVDGTLPVDNHVTFDFGFHDGDITIASARFRVEYE</sequence>
<dbReference type="PANTHER" id="PTHR12976">
    <property type="entry name" value="RETINAL ROD RHODOPSIN-SENSITIVE CGMP 3',5'-CYCLIC PHOSPHODIESTERASE DELTA-SUBUNIT"/>
    <property type="match status" value="1"/>
</dbReference>
<dbReference type="EMBL" id="CAADRA010007041">
    <property type="protein sequence ID" value="VFT98716.1"/>
    <property type="molecule type" value="Genomic_DNA"/>
</dbReference>
<dbReference type="EMBL" id="VJMH01007015">
    <property type="protein sequence ID" value="KAF0686083.1"/>
    <property type="molecule type" value="Genomic_DNA"/>
</dbReference>
<dbReference type="InterPro" id="IPR008015">
    <property type="entry name" value="PDED_dom"/>
</dbReference>